<sequence length="147" mass="16258">MGSPRASTTSLSSSSSSSAASNNESRRGAHVLLLPVWAAQSHNNPMLQFGRRLAYHGLCPTLAATTRYVLSTTVMPPPSPFRVAAISDGFNDGGMAACPDLTKYWRWPGGAAPVQEYYTPSIPNCKSFWLFYIYIYKFFTYIDIIYI</sequence>
<organism evidence="2 3">
    <name type="scientific">Dichanthelium oligosanthes</name>
    <dbReference type="NCBI Taxonomy" id="888268"/>
    <lineage>
        <taxon>Eukaryota</taxon>
        <taxon>Viridiplantae</taxon>
        <taxon>Streptophyta</taxon>
        <taxon>Embryophyta</taxon>
        <taxon>Tracheophyta</taxon>
        <taxon>Spermatophyta</taxon>
        <taxon>Magnoliopsida</taxon>
        <taxon>Liliopsida</taxon>
        <taxon>Poales</taxon>
        <taxon>Poaceae</taxon>
        <taxon>PACMAD clade</taxon>
        <taxon>Panicoideae</taxon>
        <taxon>Panicodae</taxon>
        <taxon>Paniceae</taxon>
        <taxon>Dichantheliinae</taxon>
        <taxon>Dichanthelium</taxon>
    </lineage>
</organism>
<feature type="compositionally biased region" description="Low complexity" evidence="1">
    <location>
        <begin position="1"/>
        <end position="21"/>
    </location>
</feature>
<dbReference type="EMBL" id="LWDX02072085">
    <property type="protein sequence ID" value="OEL13864.1"/>
    <property type="molecule type" value="Genomic_DNA"/>
</dbReference>
<evidence type="ECO:0000313" key="2">
    <source>
        <dbReference type="EMBL" id="OEL13864.1"/>
    </source>
</evidence>
<dbReference type="AlphaFoldDB" id="A0A1E5ULW1"/>
<proteinExistence type="predicted"/>
<reference evidence="2 3" key="1">
    <citation type="submission" date="2016-09" db="EMBL/GenBank/DDBJ databases">
        <title>The draft genome of Dichanthelium oligosanthes: A C3 panicoid grass species.</title>
        <authorList>
            <person name="Studer A.J."/>
            <person name="Schnable J.C."/>
            <person name="Brutnell T.P."/>
        </authorList>
    </citation>
    <scope>NUCLEOTIDE SEQUENCE [LARGE SCALE GENOMIC DNA]</scope>
    <source>
        <strain evidence="3">cv. Kellogg 1175</strain>
        <tissue evidence="2">Leaf</tissue>
    </source>
</reference>
<name>A0A1E5ULW1_9POAL</name>
<feature type="region of interest" description="Disordered" evidence="1">
    <location>
        <begin position="1"/>
        <end position="23"/>
    </location>
</feature>
<dbReference type="STRING" id="888268.A0A1E5ULW1"/>
<dbReference type="Proteomes" id="UP000095767">
    <property type="component" value="Unassembled WGS sequence"/>
</dbReference>
<dbReference type="OrthoDB" id="10482687at2759"/>
<keyword evidence="3" id="KW-1185">Reference proteome</keyword>
<dbReference type="Gene3D" id="3.40.50.2000">
    <property type="entry name" value="Glycogen Phosphorylase B"/>
    <property type="match status" value="1"/>
</dbReference>
<comment type="caution">
    <text evidence="2">The sequence shown here is derived from an EMBL/GenBank/DDBJ whole genome shotgun (WGS) entry which is preliminary data.</text>
</comment>
<dbReference type="SUPFAM" id="SSF53756">
    <property type="entry name" value="UDP-Glycosyltransferase/glycogen phosphorylase"/>
    <property type="match status" value="1"/>
</dbReference>
<accession>A0A1E5ULW1</accession>
<evidence type="ECO:0000313" key="3">
    <source>
        <dbReference type="Proteomes" id="UP000095767"/>
    </source>
</evidence>
<protein>
    <submittedName>
        <fullName evidence="2">Uncharacterized protein</fullName>
    </submittedName>
</protein>
<evidence type="ECO:0000256" key="1">
    <source>
        <dbReference type="SAM" id="MobiDB-lite"/>
    </source>
</evidence>
<gene>
    <name evidence="2" type="ORF">BAE44_0025116</name>
</gene>